<feature type="domain" description="Thiol:disulfide interchange protein DsbD N-terminal" evidence="2">
    <location>
        <begin position="42"/>
        <end position="145"/>
    </location>
</feature>
<proteinExistence type="predicted"/>
<protein>
    <submittedName>
        <fullName evidence="3">Protein-disulfide reductase DsbD domain-containing protein</fullName>
    </submittedName>
</protein>
<organism evidence="3 4">
    <name type="scientific">Devosia albogilva</name>
    <dbReference type="NCBI Taxonomy" id="429726"/>
    <lineage>
        <taxon>Bacteria</taxon>
        <taxon>Pseudomonadati</taxon>
        <taxon>Pseudomonadota</taxon>
        <taxon>Alphaproteobacteria</taxon>
        <taxon>Hyphomicrobiales</taxon>
        <taxon>Devosiaceae</taxon>
        <taxon>Devosia</taxon>
    </lineage>
</organism>
<evidence type="ECO:0000313" key="4">
    <source>
        <dbReference type="Proteomes" id="UP001597521"/>
    </source>
</evidence>
<evidence type="ECO:0000313" key="3">
    <source>
        <dbReference type="EMBL" id="MFD2648672.1"/>
    </source>
</evidence>
<dbReference type="RefSeq" id="WP_386833920.1">
    <property type="nucleotide sequence ID" value="NZ_JBHUNP010000001.1"/>
</dbReference>
<feature type="signal peptide" evidence="1">
    <location>
        <begin position="1"/>
        <end position="18"/>
    </location>
</feature>
<gene>
    <name evidence="3" type="ORF">ACFSX5_12805</name>
</gene>
<evidence type="ECO:0000259" key="2">
    <source>
        <dbReference type="Pfam" id="PF11412"/>
    </source>
</evidence>
<sequence length="265" mass="28422">MRLILLLLLSMIAGPTLAGETPWVEVAPGVQMRMVSTGEIKSDGRTLAAIEIDMPESTKTYWQVPGDTGLPLEVDLGGSQGVVSHQVLWPFPAVEQTPDYLDYVYRGHTVIPVLLNVDADAPQLEASLVVGICSEICIPAQAQFSIPLRDAAPDRANGLRIRQAVADVPMAWPEAEPGFGEAQLVPERGAVLVETADIDIQSLIATFDDGMPLLGMPQIGPEANVVQIPVLDMGDMNGLVGREVRLTFMTSEGAYETRRTIGPPG</sequence>
<reference evidence="4" key="1">
    <citation type="journal article" date="2019" name="Int. J. Syst. Evol. Microbiol.">
        <title>The Global Catalogue of Microorganisms (GCM) 10K type strain sequencing project: providing services to taxonomists for standard genome sequencing and annotation.</title>
        <authorList>
            <consortium name="The Broad Institute Genomics Platform"/>
            <consortium name="The Broad Institute Genome Sequencing Center for Infectious Disease"/>
            <person name="Wu L."/>
            <person name="Ma J."/>
        </authorList>
    </citation>
    <scope>NUCLEOTIDE SEQUENCE [LARGE SCALE GENOMIC DNA]</scope>
    <source>
        <strain evidence="4">CCM 7427</strain>
    </source>
</reference>
<dbReference type="Pfam" id="PF11412">
    <property type="entry name" value="DsbD_N"/>
    <property type="match status" value="1"/>
</dbReference>
<dbReference type="Proteomes" id="UP001597521">
    <property type="component" value="Unassembled WGS sequence"/>
</dbReference>
<dbReference type="EMBL" id="JBHUNP010000001">
    <property type="protein sequence ID" value="MFD2648672.1"/>
    <property type="molecule type" value="Genomic_DNA"/>
</dbReference>
<accession>A0ABW5QM70</accession>
<dbReference type="InterPro" id="IPR028250">
    <property type="entry name" value="DsbDN"/>
</dbReference>
<keyword evidence="1" id="KW-0732">Signal</keyword>
<name>A0ABW5QM70_9HYPH</name>
<keyword evidence="4" id="KW-1185">Reference proteome</keyword>
<feature type="chain" id="PRO_5046952204" evidence="1">
    <location>
        <begin position="19"/>
        <end position="265"/>
    </location>
</feature>
<comment type="caution">
    <text evidence="3">The sequence shown here is derived from an EMBL/GenBank/DDBJ whole genome shotgun (WGS) entry which is preliminary data.</text>
</comment>
<evidence type="ECO:0000256" key="1">
    <source>
        <dbReference type="SAM" id="SignalP"/>
    </source>
</evidence>